<evidence type="ECO:0000313" key="2">
    <source>
        <dbReference type="Proteomes" id="UP000814140"/>
    </source>
</evidence>
<evidence type="ECO:0000313" key="1">
    <source>
        <dbReference type="EMBL" id="KAI0066969.1"/>
    </source>
</evidence>
<name>A0ACB8TEX7_9AGAM</name>
<proteinExistence type="predicted"/>
<reference evidence="1" key="1">
    <citation type="submission" date="2021-03" db="EMBL/GenBank/DDBJ databases">
        <authorList>
            <consortium name="DOE Joint Genome Institute"/>
            <person name="Ahrendt S."/>
            <person name="Looney B.P."/>
            <person name="Miyauchi S."/>
            <person name="Morin E."/>
            <person name="Drula E."/>
            <person name="Courty P.E."/>
            <person name="Chicoki N."/>
            <person name="Fauchery L."/>
            <person name="Kohler A."/>
            <person name="Kuo A."/>
            <person name="Labutti K."/>
            <person name="Pangilinan J."/>
            <person name="Lipzen A."/>
            <person name="Riley R."/>
            <person name="Andreopoulos W."/>
            <person name="He G."/>
            <person name="Johnson J."/>
            <person name="Barry K.W."/>
            <person name="Grigoriev I.V."/>
            <person name="Nagy L."/>
            <person name="Hibbett D."/>
            <person name="Henrissat B."/>
            <person name="Matheny P.B."/>
            <person name="Labbe J."/>
            <person name="Martin F."/>
        </authorList>
    </citation>
    <scope>NUCLEOTIDE SEQUENCE</scope>
    <source>
        <strain evidence="1">HHB10654</strain>
    </source>
</reference>
<reference evidence="1" key="2">
    <citation type="journal article" date="2022" name="New Phytol.">
        <title>Evolutionary transition to the ectomycorrhizal habit in the genomes of a hyperdiverse lineage of mushroom-forming fungi.</title>
        <authorList>
            <person name="Looney B."/>
            <person name="Miyauchi S."/>
            <person name="Morin E."/>
            <person name="Drula E."/>
            <person name="Courty P.E."/>
            <person name="Kohler A."/>
            <person name="Kuo A."/>
            <person name="LaButti K."/>
            <person name="Pangilinan J."/>
            <person name="Lipzen A."/>
            <person name="Riley R."/>
            <person name="Andreopoulos W."/>
            <person name="He G."/>
            <person name="Johnson J."/>
            <person name="Nolan M."/>
            <person name="Tritt A."/>
            <person name="Barry K.W."/>
            <person name="Grigoriev I.V."/>
            <person name="Nagy L.G."/>
            <person name="Hibbett D."/>
            <person name="Henrissat B."/>
            <person name="Matheny P.B."/>
            <person name="Labbe J."/>
            <person name="Martin F.M."/>
        </authorList>
    </citation>
    <scope>NUCLEOTIDE SEQUENCE</scope>
    <source>
        <strain evidence="1">HHB10654</strain>
    </source>
</reference>
<accession>A0ACB8TEX7</accession>
<dbReference type="Proteomes" id="UP000814140">
    <property type="component" value="Unassembled WGS sequence"/>
</dbReference>
<protein>
    <submittedName>
        <fullName evidence="1">Uncharacterized protein</fullName>
    </submittedName>
</protein>
<comment type="caution">
    <text evidence="1">The sequence shown here is derived from an EMBL/GenBank/DDBJ whole genome shotgun (WGS) entry which is preliminary data.</text>
</comment>
<gene>
    <name evidence="1" type="ORF">BV25DRAFT_1912312</name>
</gene>
<sequence length="242" mass="27135">MSAYIPSNTEVRALMLDALGEDIMDSVPMREYILSQRPTWVVSKKRIRRLLNTPPTPNTNEAQSTPDECGPNVVTADVLLVLPDQDGASNPLDSLSSLQDRVRATEIEVDGRGQLKGEDLRSIFHGKEIECIREMYDRRGTINEWYYAVFAVTRVKESETADRNSIATFLKKNGDGVVFGPAIVVRDGPEETRAERLADPGITADDFSRTVWWYVRSGRDISEVYGERELTRHLLGVFNSGA</sequence>
<dbReference type="EMBL" id="MU277191">
    <property type="protein sequence ID" value="KAI0066969.1"/>
    <property type="molecule type" value="Genomic_DNA"/>
</dbReference>
<organism evidence="1 2">
    <name type="scientific">Artomyces pyxidatus</name>
    <dbReference type="NCBI Taxonomy" id="48021"/>
    <lineage>
        <taxon>Eukaryota</taxon>
        <taxon>Fungi</taxon>
        <taxon>Dikarya</taxon>
        <taxon>Basidiomycota</taxon>
        <taxon>Agaricomycotina</taxon>
        <taxon>Agaricomycetes</taxon>
        <taxon>Russulales</taxon>
        <taxon>Auriscalpiaceae</taxon>
        <taxon>Artomyces</taxon>
    </lineage>
</organism>
<keyword evidence="2" id="KW-1185">Reference proteome</keyword>